<reference evidence="6 7" key="1">
    <citation type="journal article" date="2024" name="G3 (Bethesda)">
        <title>Genome assembly of Hibiscus sabdariffa L. provides insights into metabolisms of medicinal natural products.</title>
        <authorList>
            <person name="Kim T."/>
        </authorList>
    </citation>
    <scope>NUCLEOTIDE SEQUENCE [LARGE SCALE GENOMIC DNA]</scope>
    <source>
        <strain evidence="6">TK-2024</strain>
        <tissue evidence="6">Old leaves</tissue>
    </source>
</reference>
<keyword evidence="7" id="KW-1185">Reference proteome</keyword>
<feature type="region of interest" description="Disordered" evidence="3">
    <location>
        <begin position="65"/>
        <end position="86"/>
    </location>
</feature>
<evidence type="ECO:0000259" key="5">
    <source>
        <dbReference type="PROSITE" id="PS51294"/>
    </source>
</evidence>
<accession>A0ABR2AKL7</accession>
<dbReference type="EMBL" id="JBBPBM010000569">
    <property type="protein sequence ID" value="KAK8494086.1"/>
    <property type="molecule type" value="Genomic_DNA"/>
</dbReference>
<keyword evidence="2" id="KW-0539">Nucleus</keyword>
<comment type="caution">
    <text evidence="6">The sequence shown here is derived from an EMBL/GenBank/DDBJ whole genome shotgun (WGS) entry which is preliminary data.</text>
</comment>
<dbReference type="InterPro" id="IPR001005">
    <property type="entry name" value="SANT/Myb"/>
</dbReference>
<sequence length="86" mass="10300">MENLKENKSQPKRGLWKPEEDLVLKSYVETYGEGNWTTVSKRSGMVNERREKLQTQMEELLETKHQTRRDVQGERRPYYPNAQASW</sequence>
<dbReference type="Proteomes" id="UP001472677">
    <property type="component" value="Unassembled WGS sequence"/>
</dbReference>
<dbReference type="Pfam" id="PF00249">
    <property type="entry name" value="Myb_DNA-binding"/>
    <property type="match status" value="1"/>
</dbReference>
<dbReference type="PROSITE" id="PS51294">
    <property type="entry name" value="HTH_MYB"/>
    <property type="match status" value="1"/>
</dbReference>
<name>A0ABR2AKL7_9ROSI</name>
<evidence type="ECO:0000259" key="4">
    <source>
        <dbReference type="PROSITE" id="PS50090"/>
    </source>
</evidence>
<dbReference type="InterPro" id="IPR009057">
    <property type="entry name" value="Homeodomain-like_sf"/>
</dbReference>
<dbReference type="CDD" id="cd00167">
    <property type="entry name" value="SANT"/>
    <property type="match status" value="1"/>
</dbReference>
<proteinExistence type="predicted"/>
<feature type="compositionally biased region" description="Basic and acidic residues" evidence="3">
    <location>
        <begin position="65"/>
        <end position="77"/>
    </location>
</feature>
<protein>
    <submittedName>
        <fullName evidence="6">Uncharacterized protein</fullName>
    </submittedName>
</protein>
<feature type="domain" description="Myb-like" evidence="4">
    <location>
        <begin position="8"/>
        <end position="61"/>
    </location>
</feature>
<evidence type="ECO:0000313" key="7">
    <source>
        <dbReference type="Proteomes" id="UP001472677"/>
    </source>
</evidence>
<dbReference type="PROSITE" id="PS50090">
    <property type="entry name" value="MYB_LIKE"/>
    <property type="match status" value="1"/>
</dbReference>
<evidence type="ECO:0000313" key="6">
    <source>
        <dbReference type="EMBL" id="KAK8494086.1"/>
    </source>
</evidence>
<gene>
    <name evidence="6" type="ORF">V6N12_019840</name>
</gene>
<dbReference type="SMART" id="SM00717">
    <property type="entry name" value="SANT"/>
    <property type="match status" value="1"/>
</dbReference>
<dbReference type="SUPFAM" id="SSF46689">
    <property type="entry name" value="Homeodomain-like"/>
    <property type="match status" value="1"/>
</dbReference>
<organism evidence="6 7">
    <name type="scientific">Hibiscus sabdariffa</name>
    <name type="common">roselle</name>
    <dbReference type="NCBI Taxonomy" id="183260"/>
    <lineage>
        <taxon>Eukaryota</taxon>
        <taxon>Viridiplantae</taxon>
        <taxon>Streptophyta</taxon>
        <taxon>Embryophyta</taxon>
        <taxon>Tracheophyta</taxon>
        <taxon>Spermatophyta</taxon>
        <taxon>Magnoliopsida</taxon>
        <taxon>eudicotyledons</taxon>
        <taxon>Gunneridae</taxon>
        <taxon>Pentapetalae</taxon>
        <taxon>rosids</taxon>
        <taxon>malvids</taxon>
        <taxon>Malvales</taxon>
        <taxon>Malvaceae</taxon>
        <taxon>Malvoideae</taxon>
        <taxon>Hibiscus</taxon>
    </lineage>
</organism>
<dbReference type="Gene3D" id="1.10.10.60">
    <property type="entry name" value="Homeodomain-like"/>
    <property type="match status" value="1"/>
</dbReference>
<evidence type="ECO:0000256" key="3">
    <source>
        <dbReference type="SAM" id="MobiDB-lite"/>
    </source>
</evidence>
<evidence type="ECO:0000256" key="2">
    <source>
        <dbReference type="ARBA" id="ARBA00023242"/>
    </source>
</evidence>
<evidence type="ECO:0000256" key="1">
    <source>
        <dbReference type="ARBA" id="ARBA00004123"/>
    </source>
</evidence>
<feature type="domain" description="HTH myb-type" evidence="5">
    <location>
        <begin position="12"/>
        <end position="61"/>
    </location>
</feature>
<comment type="subcellular location">
    <subcellularLocation>
        <location evidence="1">Nucleus</location>
    </subcellularLocation>
</comment>
<dbReference type="InterPro" id="IPR017930">
    <property type="entry name" value="Myb_dom"/>
</dbReference>